<evidence type="ECO:0000313" key="11">
    <source>
        <dbReference type="Proteomes" id="UP001346149"/>
    </source>
</evidence>
<dbReference type="PROSITE" id="PS50217">
    <property type="entry name" value="BZIP"/>
    <property type="match status" value="1"/>
</dbReference>
<dbReference type="PANTHER" id="PTHR45967">
    <property type="entry name" value="G-BOX-BINDING FACTOR 3-RELATED"/>
    <property type="match status" value="1"/>
</dbReference>
<dbReference type="CDD" id="cd14702">
    <property type="entry name" value="bZIP_plant_GBF1"/>
    <property type="match status" value="1"/>
</dbReference>
<comment type="subcellular location">
    <subcellularLocation>
        <location evidence="1">Nucleus</location>
    </subcellularLocation>
</comment>
<dbReference type="EMBL" id="JAXQNO010000021">
    <property type="protein sequence ID" value="KAK4768821.1"/>
    <property type="molecule type" value="Genomic_DNA"/>
</dbReference>
<reference evidence="10 11" key="1">
    <citation type="journal article" date="2023" name="Hortic Res">
        <title>Pangenome of water caltrop reveals structural variations and asymmetric subgenome divergence after allopolyploidization.</title>
        <authorList>
            <person name="Zhang X."/>
            <person name="Chen Y."/>
            <person name="Wang L."/>
            <person name="Yuan Y."/>
            <person name="Fang M."/>
            <person name="Shi L."/>
            <person name="Lu R."/>
            <person name="Comes H.P."/>
            <person name="Ma Y."/>
            <person name="Chen Y."/>
            <person name="Huang G."/>
            <person name="Zhou Y."/>
            <person name="Zheng Z."/>
            <person name="Qiu Y."/>
        </authorList>
    </citation>
    <scope>NUCLEOTIDE SEQUENCE [LARGE SCALE GENOMIC DNA]</scope>
    <source>
        <strain evidence="10">F231</strain>
    </source>
</reference>
<evidence type="ECO:0000256" key="5">
    <source>
        <dbReference type="ARBA" id="ARBA00023163"/>
    </source>
</evidence>
<dbReference type="GO" id="GO:0043565">
    <property type="term" value="F:sequence-specific DNA binding"/>
    <property type="evidence" value="ECO:0007669"/>
    <property type="project" value="InterPro"/>
</dbReference>
<keyword evidence="5" id="KW-0804">Transcription</keyword>
<dbReference type="GO" id="GO:0003700">
    <property type="term" value="F:DNA-binding transcription factor activity"/>
    <property type="evidence" value="ECO:0007669"/>
    <property type="project" value="InterPro"/>
</dbReference>
<evidence type="ECO:0000256" key="8">
    <source>
        <dbReference type="SAM" id="MobiDB-lite"/>
    </source>
</evidence>
<keyword evidence="11" id="KW-1185">Reference proteome</keyword>
<accession>A0AAN7KKC3</accession>
<dbReference type="PANTHER" id="PTHR45967:SF28">
    <property type="entry name" value="BASIC-LEUCINE ZIPPER (BZIP) TRANSCRIPTION FACTOR FAMILY PROTEIN"/>
    <property type="match status" value="1"/>
</dbReference>
<feature type="domain" description="BZIP" evidence="9">
    <location>
        <begin position="193"/>
        <end position="256"/>
    </location>
</feature>
<feature type="coiled-coil region" evidence="7">
    <location>
        <begin position="187"/>
        <end position="259"/>
    </location>
</feature>
<evidence type="ECO:0000256" key="7">
    <source>
        <dbReference type="SAM" id="Coils"/>
    </source>
</evidence>
<sequence length="519" mass="57379">MRGRALSQPDTWRSTFSPSASISLSPLSLLSPTQPWRKFRQTPLGGHSVFISWCQQATGGGASPRVRDLRRRCCCRMAKIEMDTAEARADLVHLSAGESGCGSIGEVSGRGRKRVNTKSWSSLTELNLANSAPPCSDLSQQYRKENSYNTIHHPKLEECAETFDESHACTTDSLPLGGAMSRPRENLSEAEKEAKRLRRILANRESARRTIRRRQALFEELTRKAFELTEENEKLKKGMETAMIEFQNLETKNKRLKAEAVKAAGHKLSRRHELKHVWTEMPASHLNFPLFLHSSPFASCLWPSLVQSPSITQPYQVLSTLPSVPAEAIARACDQPHQKAMLSITGPRAHVYMPADPQGFTLSNQKGQCKPSRCKSERDEHVSTSSSRSADSSGNCVHVLPAPVKPKEASGAVSKLLIIDLNEIPVESPEDHQCDHYLECCVEEGAIKLEQASSSGGEITWHDSKTKVVELLFTSDNLSLAKKDVVESVDCSSDKRTVGTTVAAMGRRGKEITKVNAVR</sequence>
<dbReference type="SMART" id="SM00338">
    <property type="entry name" value="BRLZ"/>
    <property type="match status" value="1"/>
</dbReference>
<comment type="similarity">
    <text evidence="2">Belongs to the bZIP family.</text>
</comment>
<dbReference type="Proteomes" id="UP001346149">
    <property type="component" value="Unassembled WGS sequence"/>
</dbReference>
<evidence type="ECO:0000259" key="9">
    <source>
        <dbReference type="PROSITE" id="PS50217"/>
    </source>
</evidence>
<keyword evidence="3" id="KW-0805">Transcription regulation</keyword>
<dbReference type="InterPro" id="IPR046347">
    <property type="entry name" value="bZIP_sf"/>
</dbReference>
<evidence type="ECO:0000313" key="10">
    <source>
        <dbReference type="EMBL" id="KAK4768821.1"/>
    </source>
</evidence>
<organism evidence="10 11">
    <name type="scientific">Trapa natans</name>
    <name type="common">Water chestnut</name>
    <dbReference type="NCBI Taxonomy" id="22666"/>
    <lineage>
        <taxon>Eukaryota</taxon>
        <taxon>Viridiplantae</taxon>
        <taxon>Streptophyta</taxon>
        <taxon>Embryophyta</taxon>
        <taxon>Tracheophyta</taxon>
        <taxon>Spermatophyta</taxon>
        <taxon>Magnoliopsida</taxon>
        <taxon>eudicotyledons</taxon>
        <taxon>Gunneridae</taxon>
        <taxon>Pentapetalae</taxon>
        <taxon>rosids</taxon>
        <taxon>malvids</taxon>
        <taxon>Myrtales</taxon>
        <taxon>Lythraceae</taxon>
        <taxon>Trapa</taxon>
    </lineage>
</organism>
<evidence type="ECO:0000256" key="6">
    <source>
        <dbReference type="ARBA" id="ARBA00023242"/>
    </source>
</evidence>
<dbReference type="InterPro" id="IPR004827">
    <property type="entry name" value="bZIP"/>
</dbReference>
<feature type="region of interest" description="Disordered" evidence="8">
    <location>
        <begin position="362"/>
        <end position="394"/>
    </location>
</feature>
<dbReference type="AlphaFoldDB" id="A0AAN7KKC3"/>
<gene>
    <name evidence="10" type="ORF">SAY86_026971</name>
</gene>
<dbReference type="InterPro" id="IPR045314">
    <property type="entry name" value="bZIP_plant_GBF1"/>
</dbReference>
<keyword evidence="6" id="KW-0539">Nucleus</keyword>
<evidence type="ECO:0000256" key="3">
    <source>
        <dbReference type="ARBA" id="ARBA00023015"/>
    </source>
</evidence>
<dbReference type="GO" id="GO:0005634">
    <property type="term" value="C:nucleus"/>
    <property type="evidence" value="ECO:0007669"/>
    <property type="project" value="UniProtKB-SubCell"/>
</dbReference>
<feature type="compositionally biased region" description="Low complexity" evidence="8">
    <location>
        <begin position="383"/>
        <end position="393"/>
    </location>
</feature>
<comment type="caution">
    <text evidence="10">The sequence shown here is derived from an EMBL/GenBank/DDBJ whole genome shotgun (WGS) entry which is preliminary data.</text>
</comment>
<keyword evidence="7" id="KW-0175">Coiled coil</keyword>
<protein>
    <recommendedName>
        <fullName evidence="9">BZIP domain-containing protein</fullName>
    </recommendedName>
</protein>
<dbReference type="Pfam" id="PF00170">
    <property type="entry name" value="bZIP_1"/>
    <property type="match status" value="1"/>
</dbReference>
<keyword evidence="4" id="KW-0238">DNA-binding</keyword>
<proteinExistence type="inferred from homology"/>
<dbReference type="InterPro" id="IPR044827">
    <property type="entry name" value="GBF-like"/>
</dbReference>
<evidence type="ECO:0000256" key="2">
    <source>
        <dbReference type="ARBA" id="ARBA00007163"/>
    </source>
</evidence>
<evidence type="ECO:0000256" key="1">
    <source>
        <dbReference type="ARBA" id="ARBA00004123"/>
    </source>
</evidence>
<name>A0AAN7KKC3_TRANT</name>
<evidence type="ECO:0000256" key="4">
    <source>
        <dbReference type="ARBA" id="ARBA00023125"/>
    </source>
</evidence>
<dbReference type="SUPFAM" id="SSF57959">
    <property type="entry name" value="Leucine zipper domain"/>
    <property type="match status" value="1"/>
</dbReference>
<dbReference type="Gene3D" id="1.20.5.170">
    <property type="match status" value="1"/>
</dbReference>